<reference evidence="2" key="1">
    <citation type="submission" date="2023-02" db="EMBL/GenBank/DDBJ databases">
        <title>Colletotrichum kahawae CIFC_Que2 genome sequencing and assembly.</title>
        <authorList>
            <person name="Baroncelli R."/>
        </authorList>
    </citation>
    <scope>NUCLEOTIDE SEQUENCE</scope>
    <source>
        <strain evidence="2">CIFC_Que2</strain>
    </source>
</reference>
<evidence type="ECO:0000313" key="2">
    <source>
        <dbReference type="EMBL" id="KAK2772152.1"/>
    </source>
</evidence>
<feature type="compositionally biased region" description="Polar residues" evidence="1">
    <location>
        <begin position="52"/>
        <end position="66"/>
    </location>
</feature>
<evidence type="ECO:0000256" key="1">
    <source>
        <dbReference type="SAM" id="MobiDB-lite"/>
    </source>
</evidence>
<evidence type="ECO:0000313" key="3">
    <source>
        <dbReference type="Proteomes" id="UP001281614"/>
    </source>
</evidence>
<gene>
    <name evidence="2" type="ORF">CKAH01_14057</name>
</gene>
<protein>
    <submittedName>
        <fullName evidence="2">Uncharacterized protein</fullName>
    </submittedName>
</protein>
<name>A0AAE0D942_COLKA</name>
<sequence length="106" mass="11558">MPQQHTCGPECAGYADPPQQPAENQAEGATGSGNVGGETSDNVPSRFRPQQPLINTPPSVKTTPQDISNARMANPQFSSLTDDHLRAFIFQIKQRQIQNQVQRDGN</sequence>
<feature type="region of interest" description="Disordered" evidence="1">
    <location>
        <begin position="1"/>
        <end position="66"/>
    </location>
</feature>
<accession>A0AAE0D942</accession>
<organism evidence="2 3">
    <name type="scientific">Colletotrichum kahawae</name>
    <name type="common">Coffee berry disease fungus</name>
    <dbReference type="NCBI Taxonomy" id="34407"/>
    <lineage>
        <taxon>Eukaryota</taxon>
        <taxon>Fungi</taxon>
        <taxon>Dikarya</taxon>
        <taxon>Ascomycota</taxon>
        <taxon>Pezizomycotina</taxon>
        <taxon>Sordariomycetes</taxon>
        <taxon>Hypocreomycetidae</taxon>
        <taxon>Glomerellales</taxon>
        <taxon>Glomerellaceae</taxon>
        <taxon>Colletotrichum</taxon>
        <taxon>Colletotrichum gloeosporioides species complex</taxon>
    </lineage>
</organism>
<comment type="caution">
    <text evidence="2">The sequence shown here is derived from an EMBL/GenBank/DDBJ whole genome shotgun (WGS) entry which is preliminary data.</text>
</comment>
<proteinExistence type="predicted"/>
<dbReference type="Proteomes" id="UP001281614">
    <property type="component" value="Unassembled WGS sequence"/>
</dbReference>
<dbReference type="EMBL" id="VYYT01000071">
    <property type="protein sequence ID" value="KAK2772152.1"/>
    <property type="molecule type" value="Genomic_DNA"/>
</dbReference>
<keyword evidence="3" id="KW-1185">Reference proteome</keyword>
<dbReference type="AlphaFoldDB" id="A0AAE0D942"/>